<comment type="caution">
    <text evidence="3">The sequence shown here is derived from an EMBL/GenBank/DDBJ whole genome shotgun (WGS) entry which is preliminary data.</text>
</comment>
<evidence type="ECO:0000256" key="2">
    <source>
        <dbReference type="SAM" id="Phobius"/>
    </source>
</evidence>
<reference evidence="4" key="1">
    <citation type="journal article" date="2019" name="Int. J. Syst. Evol. Microbiol.">
        <title>The Global Catalogue of Microorganisms (GCM) 10K type strain sequencing project: providing services to taxonomists for standard genome sequencing and annotation.</title>
        <authorList>
            <consortium name="The Broad Institute Genomics Platform"/>
            <consortium name="The Broad Institute Genome Sequencing Center for Infectious Disease"/>
            <person name="Wu L."/>
            <person name="Ma J."/>
        </authorList>
    </citation>
    <scope>NUCLEOTIDE SEQUENCE [LARGE SCALE GENOMIC DNA]</scope>
    <source>
        <strain evidence="4">JCM 3272</strain>
    </source>
</reference>
<feature type="region of interest" description="Disordered" evidence="1">
    <location>
        <begin position="52"/>
        <end position="107"/>
    </location>
</feature>
<proteinExistence type="predicted"/>
<keyword evidence="2" id="KW-0472">Membrane</keyword>
<dbReference type="Proteomes" id="UP001501444">
    <property type="component" value="Unassembled WGS sequence"/>
</dbReference>
<feature type="compositionally biased region" description="Basic residues" evidence="1">
    <location>
        <begin position="147"/>
        <end position="163"/>
    </location>
</feature>
<keyword evidence="4" id="KW-1185">Reference proteome</keyword>
<organism evidence="3 4">
    <name type="scientific">Dactylosporangium salmoneum</name>
    <dbReference type="NCBI Taxonomy" id="53361"/>
    <lineage>
        <taxon>Bacteria</taxon>
        <taxon>Bacillati</taxon>
        <taxon>Actinomycetota</taxon>
        <taxon>Actinomycetes</taxon>
        <taxon>Micromonosporales</taxon>
        <taxon>Micromonosporaceae</taxon>
        <taxon>Dactylosporangium</taxon>
    </lineage>
</organism>
<gene>
    <name evidence="3" type="ORF">GCM10010170_002820</name>
</gene>
<feature type="transmembrane region" description="Helical" evidence="2">
    <location>
        <begin position="27"/>
        <end position="47"/>
    </location>
</feature>
<accession>A0ABP5SCN1</accession>
<evidence type="ECO:0000313" key="3">
    <source>
        <dbReference type="EMBL" id="GAA2327296.1"/>
    </source>
</evidence>
<feature type="region of interest" description="Disordered" evidence="1">
    <location>
        <begin position="125"/>
        <end position="163"/>
    </location>
</feature>
<dbReference type="EMBL" id="BAAARV010000004">
    <property type="protein sequence ID" value="GAA2327296.1"/>
    <property type="molecule type" value="Genomic_DNA"/>
</dbReference>
<sequence>MSAAESVALRWSVVRSRWEFVVVTEQYAGALLYLVPVVVAALVAFIVTRPEKDQEPEAAAPTPPPGFPERRALPAAPKFIPQQRTYQPLNRRANPSTAAPQPPSPTLLHAALSSHFAAVAAATGASTAPASAKRPVVRPSRMVSIRRPARIPRRPVHRCPHKP</sequence>
<keyword evidence="2" id="KW-1133">Transmembrane helix</keyword>
<protein>
    <submittedName>
        <fullName evidence="3">Uncharacterized protein</fullName>
    </submittedName>
</protein>
<evidence type="ECO:0000256" key="1">
    <source>
        <dbReference type="SAM" id="MobiDB-lite"/>
    </source>
</evidence>
<evidence type="ECO:0000313" key="4">
    <source>
        <dbReference type="Proteomes" id="UP001501444"/>
    </source>
</evidence>
<name>A0ABP5SCN1_9ACTN</name>
<keyword evidence="2" id="KW-0812">Transmembrane</keyword>